<evidence type="ECO:0000256" key="4">
    <source>
        <dbReference type="ARBA" id="ARBA00022525"/>
    </source>
</evidence>
<keyword evidence="14" id="KW-1185">Reference proteome</keyword>
<dbReference type="CDD" id="cd00152">
    <property type="entry name" value="PTX"/>
    <property type="match status" value="1"/>
</dbReference>
<dbReference type="AlphaFoldDB" id="A0AAW1ANZ5"/>
<evidence type="ECO:0000313" key="14">
    <source>
        <dbReference type="Proteomes" id="UP001474421"/>
    </source>
</evidence>
<comment type="caution">
    <text evidence="11">Lacks conserved residue(s) required for the propagation of feature annotation.</text>
</comment>
<evidence type="ECO:0000256" key="6">
    <source>
        <dbReference type="ARBA" id="ARBA00022729"/>
    </source>
</evidence>
<dbReference type="GO" id="GO:0005615">
    <property type="term" value="C:extracellular space"/>
    <property type="evidence" value="ECO:0007669"/>
    <property type="project" value="TreeGrafter"/>
</dbReference>
<comment type="subcellular location">
    <subcellularLocation>
        <location evidence="2">Secreted</location>
    </subcellularLocation>
</comment>
<dbReference type="GO" id="GO:0045087">
    <property type="term" value="P:innate immune response"/>
    <property type="evidence" value="ECO:0007669"/>
    <property type="project" value="TreeGrafter"/>
</dbReference>
<dbReference type="InterPro" id="IPR013320">
    <property type="entry name" value="ConA-like_dom_sf"/>
</dbReference>
<dbReference type="GO" id="GO:0001849">
    <property type="term" value="F:complement component C1q complex binding"/>
    <property type="evidence" value="ECO:0007669"/>
    <property type="project" value="TreeGrafter"/>
</dbReference>
<dbReference type="SMART" id="SM00159">
    <property type="entry name" value="PTX"/>
    <property type="match status" value="3"/>
</dbReference>
<keyword evidence="6" id="KW-0732">Signal</keyword>
<evidence type="ECO:0000256" key="5">
    <source>
        <dbReference type="ARBA" id="ARBA00022723"/>
    </source>
</evidence>
<keyword evidence="4" id="KW-0964">Secreted</keyword>
<protein>
    <recommendedName>
        <fullName evidence="10">C-reactive protein</fullName>
    </recommendedName>
</protein>
<keyword evidence="8" id="KW-1015">Disulfide bond</keyword>
<sequence>MGTLGKKTKGTVQPAPCSKFERNIREVSSFEKLRGGHGHQNESSCDQPVPPLSAKMVLLPSLLLILACLSGSFGQEDLQNKVFVFPAANKKATIYLNVSLQEPLTNFTVCLRYFPLQFRPYTLFSYSTKHKSKAFQIVKPNSHTYNLVVGGLSQVIGPLKSFDAEWQHVCVAWDSTSGVVHCWLNGKPLPRFVMRKGYHMGQNGTIFLGHELDSWGKRDCFLGEMADVNMWLWVLTEEEVNSVKKNDDVPNAWLRWRAFNYTAQGGACVEKALHQGIGKGYAVSQNASIVLGQDQDTMGGGFDSRESLVGELTDLYFFKRLLTPQEVALLRKNLFAAKAVISWRELSFQIKVQEKYASNTPAFHHLKRGFGPARRTRLHTHGHRHKRSSDQPVPPLSTKMVLIPSFFLVLACLLGSFGQQDLQNKVFVFPAPSDTAAVHLHVSNKQPLTKLTVCLKHYTLLSRAYGLFSYATQSSDNDFLIFKSQADQYSIYVGGSNIYFKVPLKEKPSWDHICVSWDSSNGLVQFWLNGEPFPRQGVKKGYSISQEASIVLGQDQDSFGGGFDSAQSFVGEITEVKMWPRALNLAEIRMVRNNLELHGPLIYWRSVNYTIKDERGFGPARRTRLHTHGHRHKRSCDQPVPPSSIKMALIPSFFLLLACLSGSFGQQDLQNRAFVFPAPSDTAAVHLHVSNKQPLTKLTVCLKHYTVLSRSYGLFSYATQASDNDFLIYKSQADQYSIYVGGSAVNFKVPLKEKPSWDHICVSWDSSNGLVQFWLNGEPFPRQGVKKGYSISQEASIVLGQDQDSFGGGFESIQSFVGEITEVKMWPWALNLAEIRMVRNNIELHDPLIYWRSVNYTIKDEVFLEEFLSPQWVCA</sequence>
<dbReference type="InterPro" id="IPR030476">
    <property type="entry name" value="Pentaxin_CS"/>
</dbReference>
<evidence type="ECO:0000256" key="8">
    <source>
        <dbReference type="ARBA" id="ARBA00023157"/>
    </source>
</evidence>
<comment type="cofactor">
    <cofactor evidence="1">
        <name>Ca(2+)</name>
        <dbReference type="ChEBI" id="CHEBI:29108"/>
    </cofactor>
</comment>
<feature type="domain" description="Pentraxin (PTX)" evidence="12">
    <location>
        <begin position="423"/>
        <end position="623"/>
    </location>
</feature>
<keyword evidence="5" id="KW-0479">Metal-binding</keyword>
<name>A0AAW1ANZ5_CROAD</name>
<dbReference type="PANTHER" id="PTHR45869:SF7">
    <property type="entry name" value="C-REACTIVE PROTEIN"/>
    <property type="match status" value="1"/>
</dbReference>
<evidence type="ECO:0000256" key="7">
    <source>
        <dbReference type="ARBA" id="ARBA00022837"/>
    </source>
</evidence>
<comment type="similarity">
    <text evidence="9">Belongs to the pentraxin family.</text>
</comment>
<keyword evidence="3" id="KW-0011">Acute phase</keyword>
<dbReference type="InterPro" id="IPR051005">
    <property type="entry name" value="Pentraxin_domain"/>
</dbReference>
<feature type="domain" description="Pentraxin (PTX)" evidence="12">
    <location>
        <begin position="670"/>
        <end position="874"/>
    </location>
</feature>
<evidence type="ECO:0000256" key="11">
    <source>
        <dbReference type="PROSITE-ProRule" id="PRU01172"/>
    </source>
</evidence>
<dbReference type="InterPro" id="IPR001759">
    <property type="entry name" value="PTX_dom"/>
</dbReference>
<evidence type="ECO:0000256" key="9">
    <source>
        <dbReference type="ARBA" id="ARBA00038102"/>
    </source>
</evidence>
<evidence type="ECO:0000256" key="3">
    <source>
        <dbReference type="ARBA" id="ARBA00022486"/>
    </source>
</evidence>
<dbReference type="PRINTS" id="PR00895">
    <property type="entry name" value="PENTAXIN"/>
</dbReference>
<dbReference type="Proteomes" id="UP001474421">
    <property type="component" value="Unassembled WGS sequence"/>
</dbReference>
<dbReference type="PROSITE" id="PS51828">
    <property type="entry name" value="PTX_2"/>
    <property type="match status" value="4"/>
</dbReference>
<feature type="domain" description="Pentraxin (PTX)" evidence="12">
    <location>
        <begin position="276"/>
        <end position="362"/>
    </location>
</feature>
<proteinExistence type="inferred from homology"/>
<dbReference type="GO" id="GO:0046872">
    <property type="term" value="F:metal ion binding"/>
    <property type="evidence" value="ECO:0007669"/>
    <property type="project" value="UniProtKB-KW"/>
</dbReference>
<organism evidence="13 14">
    <name type="scientific">Crotalus adamanteus</name>
    <name type="common">Eastern diamondback rattlesnake</name>
    <dbReference type="NCBI Taxonomy" id="8729"/>
    <lineage>
        <taxon>Eukaryota</taxon>
        <taxon>Metazoa</taxon>
        <taxon>Chordata</taxon>
        <taxon>Craniata</taxon>
        <taxon>Vertebrata</taxon>
        <taxon>Euteleostomi</taxon>
        <taxon>Lepidosauria</taxon>
        <taxon>Squamata</taxon>
        <taxon>Bifurcata</taxon>
        <taxon>Unidentata</taxon>
        <taxon>Episquamata</taxon>
        <taxon>Toxicofera</taxon>
        <taxon>Serpentes</taxon>
        <taxon>Colubroidea</taxon>
        <taxon>Viperidae</taxon>
        <taxon>Crotalinae</taxon>
        <taxon>Crotalus</taxon>
    </lineage>
</organism>
<evidence type="ECO:0000256" key="2">
    <source>
        <dbReference type="ARBA" id="ARBA00004613"/>
    </source>
</evidence>
<evidence type="ECO:0000259" key="12">
    <source>
        <dbReference type="PROSITE" id="PS51828"/>
    </source>
</evidence>
<dbReference type="Gene3D" id="2.60.120.200">
    <property type="match status" value="4"/>
</dbReference>
<dbReference type="EMBL" id="JAOTOJ010000019">
    <property type="protein sequence ID" value="KAK9391195.1"/>
    <property type="molecule type" value="Genomic_DNA"/>
</dbReference>
<reference evidence="13 14" key="1">
    <citation type="journal article" date="2024" name="Proc. Natl. Acad. Sci. U.S.A.">
        <title>The genetic regulatory architecture and epigenomic basis for age-related changes in rattlesnake venom.</title>
        <authorList>
            <person name="Hogan M.P."/>
            <person name="Holding M.L."/>
            <person name="Nystrom G.S."/>
            <person name="Colston T.J."/>
            <person name="Bartlett D.A."/>
            <person name="Mason A.J."/>
            <person name="Ellsworth S.A."/>
            <person name="Rautsaw R.M."/>
            <person name="Lawrence K.C."/>
            <person name="Strickland J.L."/>
            <person name="He B."/>
            <person name="Fraser P."/>
            <person name="Margres M.J."/>
            <person name="Gilbert D.M."/>
            <person name="Gibbs H.L."/>
            <person name="Parkinson C.L."/>
            <person name="Rokyta D.R."/>
        </authorList>
    </citation>
    <scope>NUCLEOTIDE SEQUENCE [LARGE SCALE GENOMIC DNA]</scope>
    <source>
        <strain evidence="13">DRR0105</strain>
    </source>
</reference>
<comment type="caution">
    <text evidence="13">The sequence shown here is derived from an EMBL/GenBank/DDBJ whole genome shotgun (WGS) entry which is preliminary data.</text>
</comment>
<evidence type="ECO:0000256" key="10">
    <source>
        <dbReference type="ARBA" id="ARBA00040546"/>
    </source>
</evidence>
<evidence type="ECO:0000256" key="1">
    <source>
        <dbReference type="ARBA" id="ARBA00001913"/>
    </source>
</evidence>
<dbReference type="SUPFAM" id="SSF49899">
    <property type="entry name" value="Concanavalin A-like lectins/glucanases"/>
    <property type="match status" value="4"/>
</dbReference>
<accession>A0AAW1ANZ5</accession>
<dbReference type="Pfam" id="PF00354">
    <property type="entry name" value="Pentaxin"/>
    <property type="match status" value="4"/>
</dbReference>
<feature type="domain" description="Pentraxin (PTX)" evidence="12">
    <location>
        <begin position="79"/>
        <end position="275"/>
    </location>
</feature>
<gene>
    <name evidence="13" type="ORF">NXF25_018525</name>
</gene>
<evidence type="ECO:0000313" key="13">
    <source>
        <dbReference type="EMBL" id="KAK9391195.1"/>
    </source>
</evidence>
<dbReference type="GO" id="GO:0006953">
    <property type="term" value="P:acute-phase response"/>
    <property type="evidence" value="ECO:0007669"/>
    <property type="project" value="UniProtKB-KW"/>
</dbReference>
<dbReference type="PROSITE" id="PS00289">
    <property type="entry name" value="PTX_1"/>
    <property type="match status" value="2"/>
</dbReference>
<dbReference type="PANTHER" id="PTHR45869">
    <property type="entry name" value="C-REACTIVE PROTEIN-RELATED"/>
    <property type="match status" value="1"/>
</dbReference>
<keyword evidence="7" id="KW-0106">Calcium</keyword>
<dbReference type="FunFam" id="2.60.120.200:FF:000070">
    <property type="entry name" value="Serum amyloid P-component"/>
    <property type="match status" value="2"/>
</dbReference>